<evidence type="ECO:0000313" key="3">
    <source>
        <dbReference type="Proteomes" id="UP000652761"/>
    </source>
</evidence>
<dbReference type="Proteomes" id="UP000652761">
    <property type="component" value="Unassembled WGS sequence"/>
</dbReference>
<name>A0A843W0L3_COLES</name>
<reference evidence="2" key="1">
    <citation type="submission" date="2017-07" db="EMBL/GenBank/DDBJ databases">
        <title>Taro Niue Genome Assembly and Annotation.</title>
        <authorList>
            <person name="Atibalentja N."/>
            <person name="Keating K."/>
            <person name="Fields C.J."/>
        </authorList>
    </citation>
    <scope>NUCLEOTIDE SEQUENCE</scope>
    <source>
        <strain evidence="2">Niue_2</strain>
        <tissue evidence="2">Leaf</tissue>
    </source>
</reference>
<dbReference type="AlphaFoldDB" id="A0A843W0L3"/>
<organism evidence="2 3">
    <name type="scientific">Colocasia esculenta</name>
    <name type="common">Wild taro</name>
    <name type="synonym">Arum esculentum</name>
    <dbReference type="NCBI Taxonomy" id="4460"/>
    <lineage>
        <taxon>Eukaryota</taxon>
        <taxon>Viridiplantae</taxon>
        <taxon>Streptophyta</taxon>
        <taxon>Embryophyta</taxon>
        <taxon>Tracheophyta</taxon>
        <taxon>Spermatophyta</taxon>
        <taxon>Magnoliopsida</taxon>
        <taxon>Liliopsida</taxon>
        <taxon>Araceae</taxon>
        <taxon>Aroideae</taxon>
        <taxon>Colocasieae</taxon>
        <taxon>Colocasia</taxon>
    </lineage>
</organism>
<protein>
    <submittedName>
        <fullName evidence="2">Uncharacterized protein</fullName>
    </submittedName>
</protein>
<evidence type="ECO:0000256" key="1">
    <source>
        <dbReference type="SAM" id="MobiDB-lite"/>
    </source>
</evidence>
<dbReference type="EMBL" id="NMUH01002489">
    <property type="protein sequence ID" value="MQM00298.1"/>
    <property type="molecule type" value="Genomic_DNA"/>
</dbReference>
<feature type="region of interest" description="Disordered" evidence="1">
    <location>
        <begin position="127"/>
        <end position="158"/>
    </location>
</feature>
<comment type="caution">
    <text evidence="2">The sequence shown here is derived from an EMBL/GenBank/DDBJ whole genome shotgun (WGS) entry which is preliminary data.</text>
</comment>
<evidence type="ECO:0000313" key="2">
    <source>
        <dbReference type="EMBL" id="MQM00298.1"/>
    </source>
</evidence>
<feature type="compositionally biased region" description="Pro residues" evidence="1">
    <location>
        <begin position="73"/>
        <end position="88"/>
    </location>
</feature>
<feature type="region of interest" description="Disordered" evidence="1">
    <location>
        <begin position="62"/>
        <end position="88"/>
    </location>
</feature>
<proteinExistence type="predicted"/>
<feature type="compositionally biased region" description="Gly residues" evidence="1">
    <location>
        <begin position="1"/>
        <end position="10"/>
    </location>
</feature>
<accession>A0A843W0L3</accession>
<gene>
    <name evidence="2" type="ORF">Taro_033032</name>
</gene>
<keyword evidence="3" id="KW-1185">Reference proteome</keyword>
<sequence>MADGGGGGTPEGEPGVHLGRHPPLLTAGDRVARSKSLHFPILHSMEILRLSLLLLYLQMSSSNRTPQRDGKPPASPVPQAPPSPPPTFSPDYWDGFYIDWKMALVKASRLYGDKGLTNILPEIGPRAEHIFSSPPSPPSPARSASSPPSPTDWSGYGV</sequence>
<feature type="region of interest" description="Disordered" evidence="1">
    <location>
        <begin position="1"/>
        <end position="24"/>
    </location>
</feature>